<keyword evidence="1" id="KW-0479">Metal-binding</keyword>
<feature type="transmembrane region" description="Helical" evidence="3">
    <location>
        <begin position="162"/>
        <end position="184"/>
    </location>
</feature>
<keyword evidence="3" id="KW-1133">Transmembrane helix</keyword>
<dbReference type="PROSITE" id="PS50994">
    <property type="entry name" value="INTEGRASE"/>
    <property type="match status" value="1"/>
</dbReference>
<dbReference type="Pfam" id="PF13976">
    <property type="entry name" value="gag_pre-integrs"/>
    <property type="match status" value="1"/>
</dbReference>
<dbReference type="InterPro" id="IPR012337">
    <property type="entry name" value="RNaseH-like_sf"/>
</dbReference>
<dbReference type="GO" id="GO:0003676">
    <property type="term" value="F:nucleic acid binding"/>
    <property type="evidence" value="ECO:0007669"/>
    <property type="project" value="InterPro"/>
</dbReference>
<dbReference type="InterPro" id="IPR013103">
    <property type="entry name" value="RVT_2"/>
</dbReference>
<keyword evidence="2" id="KW-0378">Hydrolase</keyword>
<dbReference type="GO" id="GO:0046872">
    <property type="term" value="F:metal ion binding"/>
    <property type="evidence" value="ECO:0007669"/>
    <property type="project" value="UniProtKB-KW"/>
</dbReference>
<organism evidence="5 6">
    <name type="scientific">Vitis vinifera</name>
    <name type="common">Grape</name>
    <dbReference type="NCBI Taxonomy" id="29760"/>
    <lineage>
        <taxon>Eukaryota</taxon>
        <taxon>Viridiplantae</taxon>
        <taxon>Streptophyta</taxon>
        <taxon>Embryophyta</taxon>
        <taxon>Tracheophyta</taxon>
        <taxon>Spermatophyta</taxon>
        <taxon>Magnoliopsida</taxon>
        <taxon>eudicotyledons</taxon>
        <taxon>Gunneridae</taxon>
        <taxon>Pentapetalae</taxon>
        <taxon>rosids</taxon>
        <taxon>Vitales</taxon>
        <taxon>Vitaceae</taxon>
        <taxon>Viteae</taxon>
        <taxon>Vitis</taxon>
    </lineage>
</organism>
<name>A0A438H6I9_VITVI</name>
<feature type="domain" description="Integrase catalytic" evidence="4">
    <location>
        <begin position="393"/>
        <end position="577"/>
    </location>
</feature>
<evidence type="ECO:0000313" key="6">
    <source>
        <dbReference type="Proteomes" id="UP000288805"/>
    </source>
</evidence>
<dbReference type="SUPFAM" id="SSF56672">
    <property type="entry name" value="DNA/RNA polymerases"/>
    <property type="match status" value="1"/>
</dbReference>
<dbReference type="Proteomes" id="UP000288805">
    <property type="component" value="Unassembled WGS sequence"/>
</dbReference>
<sequence>MTTKNQIFTSVISGSPMITSEKLVGSENYLSWSASVELWFMGQGYEDHLVTQEADIPEVDRVQWRKIDAQLCSVLWQSVDPRILLHLQAYKTCFKFWTQAKGLYTNDIQRLYKVASAIVHLSQQDLDLSTYIGQIASLKEQFLTVMPLTPDVGAQQTQLDKFFMVLLLLASVRILSLFVIRFLVVHQFRPWMMCLLASSYLVHSDFASDSASDSSVLVSQTTSRGGRSGTRGRGQRPHCTYCNKLGHTRDRCYQLHGRPPRTAHMAQSSDSLCLSLRAPPHLRHLRLLLPLLPSLDLFSSITTTSDLPTVTLANGSQTVAKGIGLALPLPSLPLTSVLYTPECPFNLISISKITRTLNCSITFSDKFVTLQDRSTGKTIGIGRESQGLYHLTSDSSPAVCISTDAPLLIHNRLGHPSLSKFQKMVPRFSTLSSLPCESCQLGKHTRVSFPKRLNNRAKSPFELVHTDVWGPCRTASTLGFQYFVTFIDDYSRSQFTSFMSHHGILHQSSCAHTPQQNGVAERKNRHLVETARTLLLHSHVPFRFWGDAVLTACYLINRMPSSVLHDQIPHSLLFPDQPLYFLPPRVFGCTCFVHILTPGQDKLSAKAMKCLFLGYSRLQKGYRCYSLETHRYFISADVTFLRTHHSFPPLLSLSSSPRVVAPLPFPEAPADSLPIPSASPAPALPSPNDLPIAVRKGTRSTRNPHPIYNFLSYHRLSSPYSAFVSAISSVSLPKSTHEALSHPGWRQAMVDEMAALHSNGTWDLVVLPSGKSTVGCRWVYAVKVGPDGQVDRLKARLVAKGYTQVYGSDYGDTFSPVAKIASVRLLLSMAAMCSWPLYQLDIKNAFLHGDLAEEVYMEQPPGFVAQGESGLVCRLRRSLYGLKQSPRAWFSRFSSVVQEFGMLRSTADHSVFIIITPWGSVFIWLFMWTTSSLQAVIRMIAQSSSGVVLSQRKYALDILEETVNSYSHHVIAIGCRNPYSSIYQKYTQAKVYCTRTEVILKLLVTQMQIGLAHPQIDVPLQGTVFLLEELRFGKDEQMKLICDNQAALHIASNPVFHERTKHIEVDCHFIREKIASGCVATSSVNSMIN</sequence>
<dbReference type="Pfam" id="PF07727">
    <property type="entry name" value="RVT_2"/>
    <property type="match status" value="1"/>
</dbReference>
<dbReference type="SUPFAM" id="SSF53098">
    <property type="entry name" value="Ribonuclease H-like"/>
    <property type="match status" value="1"/>
</dbReference>
<dbReference type="PANTHER" id="PTHR42648">
    <property type="entry name" value="TRANSPOSASE, PUTATIVE-RELATED"/>
    <property type="match status" value="1"/>
</dbReference>
<dbReference type="InterPro" id="IPR036397">
    <property type="entry name" value="RNaseH_sf"/>
</dbReference>
<dbReference type="AlphaFoldDB" id="A0A438H6I9"/>
<dbReference type="CDD" id="cd09272">
    <property type="entry name" value="RNase_HI_RT_Ty1"/>
    <property type="match status" value="1"/>
</dbReference>
<dbReference type="FunFam" id="3.30.420.10:FF:000438">
    <property type="match status" value="1"/>
</dbReference>
<dbReference type="InterPro" id="IPR057670">
    <property type="entry name" value="SH3_retrovirus"/>
</dbReference>
<dbReference type="Pfam" id="PF25597">
    <property type="entry name" value="SH3_retrovirus"/>
    <property type="match status" value="1"/>
</dbReference>
<dbReference type="GO" id="GO:0015074">
    <property type="term" value="P:DNA integration"/>
    <property type="evidence" value="ECO:0007669"/>
    <property type="project" value="InterPro"/>
</dbReference>
<dbReference type="InterPro" id="IPR043502">
    <property type="entry name" value="DNA/RNA_pol_sf"/>
</dbReference>
<dbReference type="GO" id="GO:0016787">
    <property type="term" value="F:hydrolase activity"/>
    <property type="evidence" value="ECO:0007669"/>
    <property type="project" value="UniProtKB-KW"/>
</dbReference>
<dbReference type="InterPro" id="IPR025724">
    <property type="entry name" value="GAG-pre-integrase_dom"/>
</dbReference>
<protein>
    <submittedName>
        <fullName evidence="5">Retrovirus-related Pol polyprotein from transposon TNT 1-94</fullName>
    </submittedName>
</protein>
<evidence type="ECO:0000256" key="3">
    <source>
        <dbReference type="SAM" id="Phobius"/>
    </source>
</evidence>
<comment type="caution">
    <text evidence="5">The sequence shown here is derived from an EMBL/GenBank/DDBJ whole genome shotgun (WGS) entry which is preliminary data.</text>
</comment>
<reference evidence="5 6" key="1">
    <citation type="journal article" date="2018" name="PLoS Genet.">
        <title>Population sequencing reveals clonal diversity and ancestral inbreeding in the grapevine cultivar Chardonnay.</title>
        <authorList>
            <person name="Roach M.J."/>
            <person name="Johnson D.L."/>
            <person name="Bohlmann J."/>
            <person name="van Vuuren H.J."/>
            <person name="Jones S.J."/>
            <person name="Pretorius I.S."/>
            <person name="Schmidt S.A."/>
            <person name="Borneman A.R."/>
        </authorList>
    </citation>
    <scope>NUCLEOTIDE SEQUENCE [LARGE SCALE GENOMIC DNA]</scope>
    <source>
        <strain evidence="6">cv. Chardonnay</strain>
        <tissue evidence="5">Leaf</tissue>
    </source>
</reference>
<proteinExistence type="predicted"/>
<dbReference type="EMBL" id="QGNW01000273">
    <property type="protein sequence ID" value="RVW79917.1"/>
    <property type="molecule type" value="Genomic_DNA"/>
</dbReference>
<evidence type="ECO:0000313" key="5">
    <source>
        <dbReference type="EMBL" id="RVW79917.1"/>
    </source>
</evidence>
<dbReference type="PANTHER" id="PTHR42648:SF28">
    <property type="entry name" value="TRANSPOSON-ENCODED PROTEIN WITH RIBONUCLEASE H-LIKE AND RETROVIRUS ZINC FINGER-LIKE DOMAINS"/>
    <property type="match status" value="1"/>
</dbReference>
<dbReference type="InterPro" id="IPR039537">
    <property type="entry name" value="Retrotran_Ty1/copia-like"/>
</dbReference>
<accession>A0A438H6I9</accession>
<dbReference type="Gene3D" id="3.30.420.10">
    <property type="entry name" value="Ribonuclease H-like superfamily/Ribonuclease H"/>
    <property type="match status" value="2"/>
</dbReference>
<dbReference type="InterPro" id="IPR001584">
    <property type="entry name" value="Integrase_cat-core"/>
</dbReference>
<evidence type="ECO:0000256" key="1">
    <source>
        <dbReference type="ARBA" id="ARBA00022723"/>
    </source>
</evidence>
<gene>
    <name evidence="5" type="primary">POLX_1999</name>
    <name evidence="5" type="ORF">CK203_041395</name>
</gene>
<keyword evidence="3" id="KW-0812">Transmembrane</keyword>
<evidence type="ECO:0000259" key="4">
    <source>
        <dbReference type="PROSITE" id="PS50994"/>
    </source>
</evidence>
<keyword evidence="3" id="KW-0472">Membrane</keyword>
<evidence type="ECO:0000256" key="2">
    <source>
        <dbReference type="ARBA" id="ARBA00022801"/>
    </source>
</evidence>